<dbReference type="Gene3D" id="3.30.420.40">
    <property type="match status" value="1"/>
</dbReference>
<dbReference type="InterPro" id="IPR000905">
    <property type="entry name" value="Gcp-like_dom"/>
</dbReference>
<dbReference type="InterPro" id="IPR022496">
    <property type="entry name" value="T6A_TsaB"/>
</dbReference>
<sequence length="222" mass="23751">MSEANDRTPATLAVDLARGGHAGTLFLVDREGLWEHASLDLAGRRNARTLVPEAAALCERHGMTLADLDLVCVSIGPGSFTGLRVGVTFAKMLAFAAGCDVIGVPSHLSVRRIVQHVDPPGTRLRVVSDALRGDVYLTDVTVGPLGEPPIPEGPRLVSAEEIEEGDDLVRYGENPGGTSDASTVFNAALERWRQGVRDDPFALAPLYVRRSSAEEKADEQRS</sequence>
<name>A0ABX1VGV9_9PLAN</name>
<dbReference type="NCBIfam" id="TIGR03725">
    <property type="entry name" value="T6A_YeaZ"/>
    <property type="match status" value="1"/>
</dbReference>
<organism evidence="2 3">
    <name type="scientific">Alienimonas chondri</name>
    <dbReference type="NCBI Taxonomy" id="2681879"/>
    <lineage>
        <taxon>Bacteria</taxon>
        <taxon>Pseudomonadati</taxon>
        <taxon>Planctomycetota</taxon>
        <taxon>Planctomycetia</taxon>
        <taxon>Planctomycetales</taxon>
        <taxon>Planctomycetaceae</taxon>
        <taxon>Alienimonas</taxon>
    </lineage>
</organism>
<evidence type="ECO:0000313" key="3">
    <source>
        <dbReference type="Proteomes" id="UP000609651"/>
    </source>
</evidence>
<keyword evidence="3" id="KW-1185">Reference proteome</keyword>
<dbReference type="InterPro" id="IPR043129">
    <property type="entry name" value="ATPase_NBD"/>
</dbReference>
<comment type="caution">
    <text evidence="2">The sequence shown here is derived from an EMBL/GenBank/DDBJ whole genome shotgun (WGS) entry which is preliminary data.</text>
</comment>
<feature type="domain" description="Gcp-like" evidence="1">
    <location>
        <begin position="41"/>
        <end position="138"/>
    </location>
</feature>
<dbReference type="EMBL" id="WTPX01000095">
    <property type="protein sequence ID" value="NNJ26735.1"/>
    <property type="molecule type" value="Genomic_DNA"/>
</dbReference>
<protein>
    <recommendedName>
        <fullName evidence="1">Gcp-like domain-containing protein</fullName>
    </recommendedName>
</protein>
<dbReference type="Pfam" id="PF00814">
    <property type="entry name" value="TsaD"/>
    <property type="match status" value="1"/>
</dbReference>
<dbReference type="Proteomes" id="UP000609651">
    <property type="component" value="Unassembled WGS sequence"/>
</dbReference>
<reference evidence="2 3" key="1">
    <citation type="journal article" date="2020" name="Syst. Appl. Microbiol.">
        <title>Alienimonas chondri sp. nov., a novel planctomycete isolated from the biofilm of the red alga Chondrus crispus.</title>
        <authorList>
            <person name="Vitorino I."/>
            <person name="Albuquerque L."/>
            <person name="Wiegand S."/>
            <person name="Kallscheuer N."/>
            <person name="da Costa M.S."/>
            <person name="Lobo-da-Cunha A."/>
            <person name="Jogler C."/>
            <person name="Lage O.M."/>
        </authorList>
    </citation>
    <scope>NUCLEOTIDE SEQUENCE [LARGE SCALE GENOMIC DNA]</scope>
    <source>
        <strain evidence="2 3">LzC2</strain>
    </source>
</reference>
<evidence type="ECO:0000313" key="2">
    <source>
        <dbReference type="EMBL" id="NNJ26735.1"/>
    </source>
</evidence>
<evidence type="ECO:0000259" key="1">
    <source>
        <dbReference type="Pfam" id="PF00814"/>
    </source>
</evidence>
<accession>A0ABX1VGV9</accession>
<dbReference type="RefSeq" id="WP_171188026.1">
    <property type="nucleotide sequence ID" value="NZ_WTPX01000095.1"/>
</dbReference>
<dbReference type="SUPFAM" id="SSF53067">
    <property type="entry name" value="Actin-like ATPase domain"/>
    <property type="match status" value="1"/>
</dbReference>
<proteinExistence type="predicted"/>
<gene>
    <name evidence="2" type="ORF">LzC2_28260</name>
</gene>